<evidence type="ECO:0000313" key="7">
    <source>
        <dbReference type="Proteomes" id="UP001431572"/>
    </source>
</evidence>
<protein>
    <recommendedName>
        <fullName evidence="3">Phospholipase/carboxylesterase/thioesterase domain-containing protein</fullName>
    </recommendedName>
</protein>
<keyword evidence="2" id="KW-0378">Hydrolase</keyword>
<proteinExistence type="inferred from homology"/>
<accession>A0A8T7M009</accession>
<dbReference type="Pfam" id="PF02230">
    <property type="entry name" value="Abhydrolase_2"/>
    <property type="match status" value="1"/>
</dbReference>
<dbReference type="Proteomes" id="UP000521676">
    <property type="component" value="Unassembled WGS sequence"/>
</dbReference>
<dbReference type="InterPro" id="IPR029058">
    <property type="entry name" value="AB_hydrolase_fold"/>
</dbReference>
<dbReference type="PANTHER" id="PTHR10655:SF17">
    <property type="entry name" value="LYSOPHOSPHOLIPASE-LIKE PROTEIN 1"/>
    <property type="match status" value="1"/>
</dbReference>
<sequence>METVRFEAAGLKCVALEPTKPGDYPLVVILHGWGDWGESYLDIGEVIGQGERYRFVFPTGSVPVPGALFGWFNLDMNFRDFAKRASKARPLLNSLLNELLERYNLPASKVVLGGFSQGGMLTFEGGLRYRHNNEPLAGLIALSSLLPADDPQSLPELEKVIAEAAQLKMPVLIAHGTYDQVIPVQAGRASEITLKHAGVPVTYFEFPGYHQISLEELNEIESFLSRIL</sequence>
<evidence type="ECO:0000313" key="5">
    <source>
        <dbReference type="EMBL" id="WJW67077.1"/>
    </source>
</evidence>
<reference evidence="4 6" key="1">
    <citation type="submission" date="2020-06" db="EMBL/GenBank/DDBJ databases">
        <title>Anoxygenic phototrophic Chloroflexota member uses a Type I reaction center.</title>
        <authorList>
            <person name="Tsuji J.M."/>
            <person name="Shaw N.A."/>
            <person name="Nagashima S."/>
            <person name="Venkiteswaran J."/>
            <person name="Schiff S.L."/>
            <person name="Hanada S."/>
            <person name="Tank M."/>
            <person name="Neufeld J.D."/>
        </authorList>
    </citation>
    <scope>NUCLEOTIDE SEQUENCE [LARGE SCALE GENOMIC DNA]</scope>
    <source>
        <strain evidence="4">L227-S17</strain>
    </source>
</reference>
<name>A0A8T7M009_9CHLR</name>
<organism evidence="4 6">
    <name type="scientific">Candidatus Chlorohelix allophototropha</name>
    <dbReference type="NCBI Taxonomy" id="3003348"/>
    <lineage>
        <taxon>Bacteria</taxon>
        <taxon>Bacillati</taxon>
        <taxon>Chloroflexota</taxon>
        <taxon>Chloroflexia</taxon>
        <taxon>Candidatus Chloroheliales</taxon>
        <taxon>Candidatus Chloroheliaceae</taxon>
        <taxon>Candidatus Chlorohelix</taxon>
    </lineage>
</organism>
<dbReference type="PANTHER" id="PTHR10655">
    <property type="entry name" value="LYSOPHOSPHOLIPASE-RELATED"/>
    <property type="match status" value="1"/>
</dbReference>
<keyword evidence="7" id="KW-1185">Reference proteome</keyword>
<evidence type="ECO:0000256" key="1">
    <source>
        <dbReference type="ARBA" id="ARBA00006499"/>
    </source>
</evidence>
<dbReference type="RefSeq" id="WP_341468973.1">
    <property type="nucleotide sequence ID" value="NZ_CP128399.1"/>
</dbReference>
<dbReference type="EMBL" id="CP128399">
    <property type="protein sequence ID" value="WJW67077.1"/>
    <property type="molecule type" value="Genomic_DNA"/>
</dbReference>
<dbReference type="Proteomes" id="UP001431572">
    <property type="component" value="Chromosome 1"/>
</dbReference>
<dbReference type="EMBL" id="JACATZ010000001">
    <property type="protein sequence ID" value="NWJ45199.1"/>
    <property type="molecule type" value="Genomic_DNA"/>
</dbReference>
<dbReference type="SUPFAM" id="SSF53474">
    <property type="entry name" value="alpha/beta-Hydrolases"/>
    <property type="match status" value="1"/>
</dbReference>
<evidence type="ECO:0000256" key="2">
    <source>
        <dbReference type="ARBA" id="ARBA00022801"/>
    </source>
</evidence>
<dbReference type="InterPro" id="IPR050565">
    <property type="entry name" value="LYPA1-2/EST-like"/>
</dbReference>
<dbReference type="GO" id="GO:0016787">
    <property type="term" value="F:hydrolase activity"/>
    <property type="evidence" value="ECO:0007669"/>
    <property type="project" value="UniProtKB-KW"/>
</dbReference>
<evidence type="ECO:0000313" key="4">
    <source>
        <dbReference type="EMBL" id="NWJ45199.1"/>
    </source>
</evidence>
<evidence type="ECO:0000313" key="6">
    <source>
        <dbReference type="Proteomes" id="UP000521676"/>
    </source>
</evidence>
<gene>
    <name evidence="4" type="ORF">HXX08_04890</name>
    <name evidence="5" type="ORF">OZ401_000326</name>
</gene>
<dbReference type="Gene3D" id="3.40.50.1820">
    <property type="entry name" value="alpha/beta hydrolase"/>
    <property type="match status" value="1"/>
</dbReference>
<dbReference type="InterPro" id="IPR003140">
    <property type="entry name" value="PLipase/COase/thioEstase"/>
</dbReference>
<comment type="similarity">
    <text evidence="1">Belongs to the AB hydrolase superfamily. AB hydrolase 2 family.</text>
</comment>
<feature type="domain" description="Phospholipase/carboxylesterase/thioesterase" evidence="3">
    <location>
        <begin position="24"/>
        <end position="226"/>
    </location>
</feature>
<dbReference type="AlphaFoldDB" id="A0A8T7M009"/>
<evidence type="ECO:0000259" key="3">
    <source>
        <dbReference type="Pfam" id="PF02230"/>
    </source>
</evidence>
<reference evidence="5" key="2">
    <citation type="journal article" date="2024" name="Nature">
        <title>Anoxygenic phototroph of the Chloroflexota uses a type I reaction centre.</title>
        <authorList>
            <person name="Tsuji J.M."/>
            <person name="Shaw N.A."/>
            <person name="Nagashima S."/>
            <person name="Venkiteswaran J.J."/>
            <person name="Schiff S.L."/>
            <person name="Watanabe T."/>
            <person name="Fukui M."/>
            <person name="Hanada S."/>
            <person name="Tank M."/>
            <person name="Neufeld J.D."/>
        </authorList>
    </citation>
    <scope>NUCLEOTIDE SEQUENCE</scope>
    <source>
        <strain evidence="5">L227-S17</strain>
    </source>
</reference>